<name>A0A545U3N8_9GAMM</name>
<dbReference type="PANTHER" id="PTHR30055">
    <property type="entry name" value="HTH-TYPE TRANSCRIPTIONAL REGULATOR RUTR"/>
    <property type="match status" value="1"/>
</dbReference>
<sequence length="215" mass="24206">MAKPQKTRTRLSPEARKSMILDHAAEIIAAEGVSALSMERLGRAADISKSLVYAYYPSMQELLQSLLRREYKHLRELQTAAAESAETFEQLVRRITHTYLTYIEKRGLILDRLAAEPSVADHGDPTEYGRETAVKYVAQILSDNFSIDLELAMPAVDISFGMPAAAGHYLTRHDVSRQTIEDITVAMIIGSIEGLRQKYQTSLKPLIRRQPHKHS</sequence>
<dbReference type="Pfam" id="PF00440">
    <property type="entry name" value="TetR_N"/>
    <property type="match status" value="1"/>
</dbReference>
<dbReference type="AlphaFoldDB" id="A0A545U3N8"/>
<keyword evidence="7" id="KW-1185">Reference proteome</keyword>
<keyword evidence="2 4" id="KW-0238">DNA-binding</keyword>
<dbReference type="EMBL" id="VHSG01000006">
    <property type="protein sequence ID" value="TQV84023.1"/>
    <property type="molecule type" value="Genomic_DNA"/>
</dbReference>
<accession>A0A545U3N8</accession>
<dbReference type="SUPFAM" id="SSF46689">
    <property type="entry name" value="Homeodomain-like"/>
    <property type="match status" value="1"/>
</dbReference>
<evidence type="ECO:0000313" key="6">
    <source>
        <dbReference type="EMBL" id="TQV84023.1"/>
    </source>
</evidence>
<keyword evidence="1" id="KW-0805">Transcription regulation</keyword>
<dbReference type="InterPro" id="IPR001647">
    <property type="entry name" value="HTH_TetR"/>
</dbReference>
<gene>
    <name evidence="6" type="ORF">FKG94_04980</name>
</gene>
<evidence type="ECO:0000256" key="3">
    <source>
        <dbReference type="ARBA" id="ARBA00023163"/>
    </source>
</evidence>
<dbReference type="GO" id="GO:0003700">
    <property type="term" value="F:DNA-binding transcription factor activity"/>
    <property type="evidence" value="ECO:0007669"/>
    <property type="project" value="TreeGrafter"/>
</dbReference>
<reference evidence="6 7" key="1">
    <citation type="submission" date="2019-06" db="EMBL/GenBank/DDBJ databases">
        <title>Whole genome sequence for Cellvibrionaceae sp. R142.</title>
        <authorList>
            <person name="Wang G."/>
        </authorList>
    </citation>
    <scope>NUCLEOTIDE SEQUENCE [LARGE SCALE GENOMIC DNA]</scope>
    <source>
        <strain evidence="6 7">R142</strain>
    </source>
</reference>
<dbReference type="InterPro" id="IPR009057">
    <property type="entry name" value="Homeodomain-like_sf"/>
</dbReference>
<dbReference type="GO" id="GO:0000976">
    <property type="term" value="F:transcription cis-regulatory region binding"/>
    <property type="evidence" value="ECO:0007669"/>
    <property type="project" value="TreeGrafter"/>
</dbReference>
<dbReference type="OrthoDB" id="155497at2"/>
<evidence type="ECO:0000256" key="1">
    <source>
        <dbReference type="ARBA" id="ARBA00023015"/>
    </source>
</evidence>
<dbReference type="Proteomes" id="UP000319732">
    <property type="component" value="Unassembled WGS sequence"/>
</dbReference>
<feature type="domain" description="HTH tetR-type" evidence="5">
    <location>
        <begin position="14"/>
        <end position="74"/>
    </location>
</feature>
<dbReference type="PROSITE" id="PS50977">
    <property type="entry name" value="HTH_TETR_2"/>
    <property type="match status" value="1"/>
</dbReference>
<evidence type="ECO:0000313" key="7">
    <source>
        <dbReference type="Proteomes" id="UP000319732"/>
    </source>
</evidence>
<keyword evidence="3" id="KW-0804">Transcription</keyword>
<dbReference type="Gene3D" id="1.10.357.10">
    <property type="entry name" value="Tetracycline Repressor, domain 2"/>
    <property type="match status" value="1"/>
</dbReference>
<dbReference type="InterPro" id="IPR050109">
    <property type="entry name" value="HTH-type_TetR-like_transc_reg"/>
</dbReference>
<evidence type="ECO:0000259" key="5">
    <source>
        <dbReference type="PROSITE" id="PS50977"/>
    </source>
</evidence>
<proteinExistence type="predicted"/>
<protein>
    <submittedName>
        <fullName evidence="6">TetR/AcrR family transcriptional regulator</fullName>
    </submittedName>
</protein>
<feature type="DNA-binding region" description="H-T-H motif" evidence="4">
    <location>
        <begin position="37"/>
        <end position="56"/>
    </location>
</feature>
<comment type="caution">
    <text evidence="6">The sequence shown here is derived from an EMBL/GenBank/DDBJ whole genome shotgun (WGS) entry which is preliminary data.</text>
</comment>
<dbReference type="PRINTS" id="PR00455">
    <property type="entry name" value="HTHTETR"/>
</dbReference>
<organism evidence="6 7">
    <name type="scientific">Exilibacterium tricleocarpae</name>
    <dbReference type="NCBI Taxonomy" id="2591008"/>
    <lineage>
        <taxon>Bacteria</taxon>
        <taxon>Pseudomonadati</taxon>
        <taxon>Pseudomonadota</taxon>
        <taxon>Gammaproteobacteria</taxon>
        <taxon>Cellvibrionales</taxon>
        <taxon>Cellvibrionaceae</taxon>
        <taxon>Exilibacterium</taxon>
    </lineage>
</organism>
<dbReference type="RefSeq" id="WP_142903103.1">
    <property type="nucleotide sequence ID" value="NZ_ML660089.1"/>
</dbReference>
<evidence type="ECO:0000256" key="2">
    <source>
        <dbReference type="ARBA" id="ARBA00023125"/>
    </source>
</evidence>
<dbReference type="PANTHER" id="PTHR30055:SF234">
    <property type="entry name" value="HTH-TYPE TRANSCRIPTIONAL REGULATOR BETI"/>
    <property type="match status" value="1"/>
</dbReference>
<evidence type="ECO:0000256" key="4">
    <source>
        <dbReference type="PROSITE-ProRule" id="PRU00335"/>
    </source>
</evidence>